<feature type="domain" description="Neprosin PEP catalytic" evidence="1">
    <location>
        <begin position="150"/>
        <end position="397"/>
    </location>
</feature>
<dbReference type="EMBL" id="JAUHHV010000007">
    <property type="protein sequence ID" value="KAK1419941.1"/>
    <property type="molecule type" value="Genomic_DNA"/>
</dbReference>
<name>A0AAD8NTD5_TARER</name>
<proteinExistence type="predicted"/>
<evidence type="ECO:0000313" key="3">
    <source>
        <dbReference type="Proteomes" id="UP001229421"/>
    </source>
</evidence>
<dbReference type="Pfam" id="PF03080">
    <property type="entry name" value="Neprosin"/>
    <property type="match status" value="1"/>
</dbReference>
<dbReference type="InterPro" id="IPR025521">
    <property type="entry name" value="Neprosin_propep"/>
</dbReference>
<dbReference type="PANTHER" id="PTHR31589:SF220">
    <property type="entry name" value="NEPROSIN DOMAIN-CONTAINING PROTEIN"/>
    <property type="match status" value="1"/>
</dbReference>
<keyword evidence="3" id="KW-1185">Reference proteome</keyword>
<reference evidence="2" key="1">
    <citation type="journal article" date="2023" name="bioRxiv">
        <title>Improved chromosome-level genome assembly for marigold (Tagetes erecta).</title>
        <authorList>
            <person name="Jiang F."/>
            <person name="Yuan L."/>
            <person name="Wang S."/>
            <person name="Wang H."/>
            <person name="Xu D."/>
            <person name="Wang A."/>
            <person name="Fan W."/>
        </authorList>
    </citation>
    <scope>NUCLEOTIDE SEQUENCE</scope>
    <source>
        <strain evidence="2">WSJ</strain>
        <tissue evidence="2">Leaf</tissue>
    </source>
</reference>
<dbReference type="AlphaFoldDB" id="A0AAD8NTD5"/>
<accession>A0AAD8NTD5</accession>
<dbReference type="Proteomes" id="UP001229421">
    <property type="component" value="Unassembled WGS sequence"/>
</dbReference>
<dbReference type="InterPro" id="IPR053168">
    <property type="entry name" value="Glutamic_endopeptidase"/>
</dbReference>
<evidence type="ECO:0000313" key="2">
    <source>
        <dbReference type="EMBL" id="KAK1419941.1"/>
    </source>
</evidence>
<dbReference type="PANTHER" id="PTHR31589">
    <property type="entry name" value="PROTEIN, PUTATIVE (DUF239)-RELATED-RELATED"/>
    <property type="match status" value="1"/>
</dbReference>
<gene>
    <name evidence="2" type="ORF">QVD17_29391</name>
</gene>
<dbReference type="PROSITE" id="PS52045">
    <property type="entry name" value="NEPROSIN_PEP_CD"/>
    <property type="match status" value="1"/>
</dbReference>
<organism evidence="2 3">
    <name type="scientific">Tagetes erecta</name>
    <name type="common">African marigold</name>
    <dbReference type="NCBI Taxonomy" id="13708"/>
    <lineage>
        <taxon>Eukaryota</taxon>
        <taxon>Viridiplantae</taxon>
        <taxon>Streptophyta</taxon>
        <taxon>Embryophyta</taxon>
        <taxon>Tracheophyta</taxon>
        <taxon>Spermatophyta</taxon>
        <taxon>Magnoliopsida</taxon>
        <taxon>eudicotyledons</taxon>
        <taxon>Gunneridae</taxon>
        <taxon>Pentapetalae</taxon>
        <taxon>asterids</taxon>
        <taxon>campanulids</taxon>
        <taxon>Asterales</taxon>
        <taxon>Asteraceae</taxon>
        <taxon>Asteroideae</taxon>
        <taxon>Heliantheae alliance</taxon>
        <taxon>Tageteae</taxon>
        <taxon>Tagetes</taxon>
    </lineage>
</organism>
<evidence type="ECO:0000259" key="1">
    <source>
        <dbReference type="PROSITE" id="PS52045"/>
    </source>
</evidence>
<dbReference type="InterPro" id="IPR004314">
    <property type="entry name" value="Neprosin"/>
</dbReference>
<protein>
    <recommendedName>
        <fullName evidence="1">Neprosin PEP catalytic domain-containing protein</fullName>
    </recommendedName>
</protein>
<dbReference type="Gene3D" id="3.90.1320.10">
    <property type="entry name" value="Outer-capsid protein sigma 3, large lobe"/>
    <property type="match status" value="1"/>
</dbReference>
<dbReference type="Pfam" id="PF14365">
    <property type="entry name" value="Neprosin_AP"/>
    <property type="match status" value="1"/>
</dbReference>
<sequence>MMLLLLSVTRYCCVDSNRFLSSEEKVEAALKHLNKPPVKSIKSTDGDIIDCVHISHQPAFDHPLLKNHTIKMRPTYNPKRLNKNDINVSSMMNTSKDGSSSSYVTQLWHTNGKCPKGTIPIRRTKKEDLLRGNSIEGFGKKKNVSIAQPNTINSNHEYAIAYTNGEFYGTQATLNLWNPYVQESNEFSLAQIWIVGGSLETIEVGWQVYPGLYGDTNTRLFIYWTNDDYQTTGCYNLKCSGFIQTNNRIALGGSFSTSQIGGTQNAITLLVWKEPKTENWWLQLQNEIVGYWPSSLFSYLSVSASQIHWGGEVVNLGTGGHHTSTDMGSGLFPIEGYTKASYIRNIGTVDAFNTLTTPTVLSVVHDQYNCYDISTGIDANWGSYFYFGGPGRNVNCP</sequence>
<comment type="caution">
    <text evidence="2">The sequence shown here is derived from an EMBL/GenBank/DDBJ whole genome shotgun (WGS) entry which is preliminary data.</text>
</comment>